<reference evidence="2 3" key="1">
    <citation type="submission" date="2016-06" db="EMBL/GenBank/DDBJ databases">
        <authorList>
            <person name="Haines A.N."/>
            <person name="Council K.R."/>
        </authorList>
    </citation>
    <scope>NUCLEOTIDE SEQUENCE [LARGE SCALE GENOMIC DNA]</scope>
    <source>
        <strain evidence="2 3">SP158-29</strain>
    </source>
</reference>
<dbReference type="PANTHER" id="PTHR47129">
    <property type="entry name" value="QUINONE OXIDOREDUCTASE 2"/>
    <property type="match status" value="1"/>
</dbReference>
<name>A0A854WCP6_9STRE</name>
<dbReference type="Gene3D" id="3.40.50.720">
    <property type="entry name" value="NAD(P)-binding Rossmann-like Domain"/>
    <property type="match status" value="1"/>
</dbReference>
<protein>
    <submittedName>
        <fullName evidence="2">Quinone oxidoreductase 2</fullName>
    </submittedName>
</protein>
<evidence type="ECO:0000313" key="2">
    <source>
        <dbReference type="EMBL" id="PCH11535.1"/>
    </source>
</evidence>
<evidence type="ECO:0000313" key="3">
    <source>
        <dbReference type="Proteomes" id="UP000217465"/>
    </source>
</evidence>
<proteinExistence type="predicted"/>
<dbReference type="SUPFAM" id="SSF51735">
    <property type="entry name" value="NAD(P)-binding Rossmann-fold domains"/>
    <property type="match status" value="1"/>
</dbReference>
<dbReference type="CDD" id="cd05269">
    <property type="entry name" value="TMR_SDR_a"/>
    <property type="match status" value="1"/>
</dbReference>
<dbReference type="InterPro" id="IPR052718">
    <property type="entry name" value="NmrA-type_oxidoreductase"/>
</dbReference>
<evidence type="ECO:0000259" key="1">
    <source>
        <dbReference type="Pfam" id="PF05368"/>
    </source>
</evidence>
<sequence>MKKLAITGVTGKLGGFLAKGLSDQGLEVRHLARRPEVAPQLMGASIMKTTYDKSPETLEALEGIDVLFMVSGHESLTRLQEHKDFIKTAQKAGVRHIIYTSFMNPTPQATFTLAHDHGHTESFIKELGMTYTFLRDNFYSDLFLEIAEQSGQLRGPAGNGRVSSVTRTDVAEVALTILENPQAWENQVLELTGPEALSMEQMAKILSKHFEKEISYYAEELSEAYEWRKQWPAEDWQYDAWVTTYTAIAKDELSKVSGDVERVLGRPAKSFEDLLKSR</sequence>
<dbReference type="Gene3D" id="3.90.25.10">
    <property type="entry name" value="UDP-galactose 4-epimerase, domain 1"/>
    <property type="match status" value="1"/>
</dbReference>
<dbReference type="EMBL" id="NSGR01000009">
    <property type="protein sequence ID" value="PCH11535.1"/>
    <property type="molecule type" value="Genomic_DNA"/>
</dbReference>
<feature type="domain" description="NmrA-like" evidence="1">
    <location>
        <begin position="2"/>
        <end position="218"/>
    </location>
</feature>
<dbReference type="Proteomes" id="UP000217465">
    <property type="component" value="Unassembled WGS sequence"/>
</dbReference>
<comment type="caution">
    <text evidence="2">The sequence shown here is derived from an EMBL/GenBank/DDBJ whole genome shotgun (WGS) entry which is preliminary data.</text>
</comment>
<dbReference type="InterPro" id="IPR008030">
    <property type="entry name" value="NmrA-like"/>
</dbReference>
<dbReference type="AlphaFoldDB" id="A0A854WCP6"/>
<gene>
    <name evidence="2" type="primary">qorB</name>
    <name evidence="2" type="ORF">A9Y57_01839</name>
</gene>
<dbReference type="PANTHER" id="PTHR47129:SF1">
    <property type="entry name" value="NMRA-LIKE DOMAIN-CONTAINING PROTEIN"/>
    <property type="match status" value="1"/>
</dbReference>
<dbReference type="InterPro" id="IPR036291">
    <property type="entry name" value="NAD(P)-bd_dom_sf"/>
</dbReference>
<dbReference type="RefSeq" id="WP_096633850.1">
    <property type="nucleotide sequence ID" value="NZ_NSGR01000009.1"/>
</dbReference>
<accession>A0A854WCP6</accession>
<dbReference type="Pfam" id="PF05368">
    <property type="entry name" value="NmrA"/>
    <property type="match status" value="1"/>
</dbReference>
<organism evidence="2 3">
    <name type="scientific">Streptococcus parauberis</name>
    <dbReference type="NCBI Taxonomy" id="1348"/>
    <lineage>
        <taxon>Bacteria</taxon>
        <taxon>Bacillati</taxon>
        <taxon>Bacillota</taxon>
        <taxon>Bacilli</taxon>
        <taxon>Lactobacillales</taxon>
        <taxon>Streptococcaceae</taxon>
        <taxon>Streptococcus</taxon>
    </lineage>
</organism>